<gene>
    <name evidence="3" type="primary">parE</name>
    <name evidence="3" type="ORF">Q31b_00820</name>
</gene>
<dbReference type="PANTHER" id="PTHR33755">
    <property type="entry name" value="TOXIN PARE1-RELATED"/>
    <property type="match status" value="1"/>
</dbReference>
<sequence>MSKRKPTTVRVHLTERALRDIAQIEQYSIEQFGKATAKRYLSDLEAAIHRLAEHPGLLTQTTDFHPSLHFYRSGRHVLVCDRQADGIVILTLLHATMDIPERLSELEPTLRAETELLNRKLQQAKKSSD</sequence>
<accession>A0A5C6EB01</accession>
<dbReference type="EMBL" id="SJPY01000001">
    <property type="protein sequence ID" value="TWU44911.1"/>
    <property type="molecule type" value="Genomic_DNA"/>
</dbReference>
<comment type="caution">
    <text evidence="3">The sequence shown here is derived from an EMBL/GenBank/DDBJ whole genome shotgun (WGS) entry which is preliminary data.</text>
</comment>
<dbReference type="OrthoDB" id="282948at2"/>
<name>A0A5C6EB01_9BACT</name>
<keyword evidence="4" id="KW-1185">Reference proteome</keyword>
<dbReference type="RefSeq" id="WP_146597729.1">
    <property type="nucleotide sequence ID" value="NZ_SJPY01000001.1"/>
</dbReference>
<evidence type="ECO:0000313" key="3">
    <source>
        <dbReference type="EMBL" id="TWU44911.1"/>
    </source>
</evidence>
<dbReference type="InterPro" id="IPR007712">
    <property type="entry name" value="RelE/ParE_toxin"/>
</dbReference>
<protein>
    <submittedName>
        <fullName evidence="3">Toxin ParE</fullName>
    </submittedName>
</protein>
<organism evidence="3 4">
    <name type="scientific">Novipirellula aureliae</name>
    <dbReference type="NCBI Taxonomy" id="2527966"/>
    <lineage>
        <taxon>Bacteria</taxon>
        <taxon>Pseudomonadati</taxon>
        <taxon>Planctomycetota</taxon>
        <taxon>Planctomycetia</taxon>
        <taxon>Pirellulales</taxon>
        <taxon>Pirellulaceae</taxon>
        <taxon>Novipirellula</taxon>
    </lineage>
</organism>
<keyword evidence="2" id="KW-1277">Toxin-antitoxin system</keyword>
<dbReference type="Pfam" id="PF05016">
    <property type="entry name" value="ParE_toxin"/>
    <property type="match status" value="1"/>
</dbReference>
<dbReference type="InterPro" id="IPR051803">
    <property type="entry name" value="TA_system_RelE-like_toxin"/>
</dbReference>
<evidence type="ECO:0000313" key="4">
    <source>
        <dbReference type="Proteomes" id="UP000315471"/>
    </source>
</evidence>
<evidence type="ECO:0000256" key="1">
    <source>
        <dbReference type="ARBA" id="ARBA00006226"/>
    </source>
</evidence>
<dbReference type="Proteomes" id="UP000315471">
    <property type="component" value="Unassembled WGS sequence"/>
</dbReference>
<evidence type="ECO:0000256" key="2">
    <source>
        <dbReference type="ARBA" id="ARBA00022649"/>
    </source>
</evidence>
<reference evidence="3 4" key="1">
    <citation type="submission" date="2019-02" db="EMBL/GenBank/DDBJ databases">
        <title>Deep-cultivation of Planctomycetes and their phenomic and genomic characterization uncovers novel biology.</title>
        <authorList>
            <person name="Wiegand S."/>
            <person name="Jogler M."/>
            <person name="Boedeker C."/>
            <person name="Pinto D."/>
            <person name="Vollmers J."/>
            <person name="Rivas-Marin E."/>
            <person name="Kohn T."/>
            <person name="Peeters S.H."/>
            <person name="Heuer A."/>
            <person name="Rast P."/>
            <person name="Oberbeckmann S."/>
            <person name="Bunk B."/>
            <person name="Jeske O."/>
            <person name="Meyerdierks A."/>
            <person name="Storesund J.E."/>
            <person name="Kallscheuer N."/>
            <person name="Luecker S."/>
            <person name="Lage O.M."/>
            <person name="Pohl T."/>
            <person name="Merkel B.J."/>
            <person name="Hornburger P."/>
            <person name="Mueller R.-W."/>
            <person name="Bruemmer F."/>
            <person name="Labrenz M."/>
            <person name="Spormann A.M."/>
            <person name="Op Den Camp H."/>
            <person name="Overmann J."/>
            <person name="Amann R."/>
            <person name="Jetten M.S.M."/>
            <person name="Mascher T."/>
            <person name="Medema M.H."/>
            <person name="Devos D.P."/>
            <person name="Kaster A.-K."/>
            <person name="Ovreas L."/>
            <person name="Rohde M."/>
            <person name="Galperin M.Y."/>
            <person name="Jogler C."/>
        </authorList>
    </citation>
    <scope>NUCLEOTIDE SEQUENCE [LARGE SCALE GENOMIC DNA]</scope>
    <source>
        <strain evidence="3 4">Q31b</strain>
    </source>
</reference>
<proteinExistence type="inferred from homology"/>
<dbReference type="Gene3D" id="3.30.2310.20">
    <property type="entry name" value="RelE-like"/>
    <property type="match status" value="1"/>
</dbReference>
<dbReference type="PANTHER" id="PTHR33755:SF9">
    <property type="entry name" value="TOXIN PARE1"/>
    <property type="match status" value="1"/>
</dbReference>
<dbReference type="AlphaFoldDB" id="A0A5C6EB01"/>
<comment type="similarity">
    <text evidence="1">Belongs to the RelE toxin family.</text>
</comment>
<dbReference type="InterPro" id="IPR035093">
    <property type="entry name" value="RelE/ParE_toxin_dom_sf"/>
</dbReference>